<sequence>MTTCIKVSKVDFLITFHLMTGRANA</sequence>
<reference evidence="1" key="1">
    <citation type="submission" date="2014-11" db="EMBL/GenBank/DDBJ databases">
        <authorList>
            <person name="Amaro Gonzalez C."/>
        </authorList>
    </citation>
    <scope>NUCLEOTIDE SEQUENCE</scope>
</reference>
<reference evidence="1" key="2">
    <citation type="journal article" date="2015" name="Fish Shellfish Immunol.">
        <title>Early steps in the European eel (Anguilla anguilla)-Vibrio vulnificus interaction in the gills: Role of the RtxA13 toxin.</title>
        <authorList>
            <person name="Callol A."/>
            <person name="Pajuelo D."/>
            <person name="Ebbesson L."/>
            <person name="Teles M."/>
            <person name="MacKenzie S."/>
            <person name="Amaro C."/>
        </authorList>
    </citation>
    <scope>NUCLEOTIDE SEQUENCE</scope>
</reference>
<proteinExistence type="predicted"/>
<name>A0A0E9UB33_ANGAN</name>
<dbReference type="EMBL" id="GBXM01045655">
    <property type="protein sequence ID" value="JAH62922.1"/>
    <property type="molecule type" value="Transcribed_RNA"/>
</dbReference>
<dbReference type="AlphaFoldDB" id="A0A0E9UB33"/>
<evidence type="ECO:0000313" key="1">
    <source>
        <dbReference type="EMBL" id="JAH62922.1"/>
    </source>
</evidence>
<accession>A0A0E9UB33</accession>
<protein>
    <submittedName>
        <fullName evidence="1">Uncharacterized protein</fullName>
    </submittedName>
</protein>
<organism evidence="1">
    <name type="scientific">Anguilla anguilla</name>
    <name type="common">European freshwater eel</name>
    <name type="synonym">Muraena anguilla</name>
    <dbReference type="NCBI Taxonomy" id="7936"/>
    <lineage>
        <taxon>Eukaryota</taxon>
        <taxon>Metazoa</taxon>
        <taxon>Chordata</taxon>
        <taxon>Craniata</taxon>
        <taxon>Vertebrata</taxon>
        <taxon>Euteleostomi</taxon>
        <taxon>Actinopterygii</taxon>
        <taxon>Neopterygii</taxon>
        <taxon>Teleostei</taxon>
        <taxon>Anguilliformes</taxon>
        <taxon>Anguillidae</taxon>
        <taxon>Anguilla</taxon>
    </lineage>
</organism>